<keyword evidence="2" id="KW-1185">Reference proteome</keyword>
<protein>
    <submittedName>
        <fullName evidence="1">Uncharacterized protein</fullName>
    </submittedName>
</protein>
<dbReference type="Proteomes" id="UP001054252">
    <property type="component" value="Unassembled WGS sequence"/>
</dbReference>
<evidence type="ECO:0000313" key="2">
    <source>
        <dbReference type="Proteomes" id="UP001054252"/>
    </source>
</evidence>
<organism evidence="1 2">
    <name type="scientific">Rubroshorea leprosula</name>
    <dbReference type="NCBI Taxonomy" id="152421"/>
    <lineage>
        <taxon>Eukaryota</taxon>
        <taxon>Viridiplantae</taxon>
        <taxon>Streptophyta</taxon>
        <taxon>Embryophyta</taxon>
        <taxon>Tracheophyta</taxon>
        <taxon>Spermatophyta</taxon>
        <taxon>Magnoliopsida</taxon>
        <taxon>eudicotyledons</taxon>
        <taxon>Gunneridae</taxon>
        <taxon>Pentapetalae</taxon>
        <taxon>rosids</taxon>
        <taxon>malvids</taxon>
        <taxon>Malvales</taxon>
        <taxon>Dipterocarpaceae</taxon>
        <taxon>Rubroshorea</taxon>
    </lineage>
</organism>
<evidence type="ECO:0000313" key="1">
    <source>
        <dbReference type="EMBL" id="GKV35253.1"/>
    </source>
</evidence>
<dbReference type="AlphaFoldDB" id="A0AAV5LDU4"/>
<name>A0AAV5LDU4_9ROSI</name>
<comment type="caution">
    <text evidence="1">The sequence shown here is derived from an EMBL/GenBank/DDBJ whole genome shotgun (WGS) entry which is preliminary data.</text>
</comment>
<proteinExistence type="predicted"/>
<reference evidence="1 2" key="1">
    <citation type="journal article" date="2021" name="Commun. Biol.">
        <title>The genome of Shorea leprosula (Dipterocarpaceae) highlights the ecological relevance of drought in aseasonal tropical rainforests.</title>
        <authorList>
            <person name="Ng K.K.S."/>
            <person name="Kobayashi M.J."/>
            <person name="Fawcett J.A."/>
            <person name="Hatakeyama M."/>
            <person name="Paape T."/>
            <person name="Ng C.H."/>
            <person name="Ang C.C."/>
            <person name="Tnah L.H."/>
            <person name="Lee C.T."/>
            <person name="Nishiyama T."/>
            <person name="Sese J."/>
            <person name="O'Brien M.J."/>
            <person name="Copetti D."/>
            <person name="Mohd Noor M.I."/>
            <person name="Ong R.C."/>
            <person name="Putra M."/>
            <person name="Sireger I.Z."/>
            <person name="Indrioko S."/>
            <person name="Kosugi Y."/>
            <person name="Izuno A."/>
            <person name="Isagi Y."/>
            <person name="Lee S.L."/>
            <person name="Shimizu K.K."/>
        </authorList>
    </citation>
    <scope>NUCLEOTIDE SEQUENCE [LARGE SCALE GENOMIC DNA]</scope>
    <source>
        <strain evidence="1">214</strain>
    </source>
</reference>
<gene>
    <name evidence="1" type="ORF">SLEP1_g43553</name>
</gene>
<accession>A0AAV5LDU4</accession>
<dbReference type="EMBL" id="BPVZ01000110">
    <property type="protein sequence ID" value="GKV35253.1"/>
    <property type="molecule type" value="Genomic_DNA"/>
</dbReference>
<sequence length="68" mass="7497">MQLSVSKVFLFHFHKHQMTDLLSWSIPPLSVVGLSEEQTIQQANGDILVFTSSLNPLKNTVSGCALVI</sequence>